<evidence type="ECO:0000259" key="2">
    <source>
        <dbReference type="PROSITE" id="PS50994"/>
    </source>
</evidence>
<dbReference type="SUPFAM" id="SSF53098">
    <property type="entry name" value="Ribonuclease H-like"/>
    <property type="match status" value="1"/>
</dbReference>
<accession>A0A1H3G822</accession>
<organism evidence="3 4">
    <name type="scientific">Allgaiera indica</name>
    <dbReference type="NCBI Taxonomy" id="765699"/>
    <lineage>
        <taxon>Bacteria</taxon>
        <taxon>Pseudomonadati</taxon>
        <taxon>Pseudomonadota</taxon>
        <taxon>Alphaproteobacteria</taxon>
        <taxon>Rhodobacterales</taxon>
        <taxon>Paracoccaceae</taxon>
        <taxon>Allgaiera</taxon>
    </lineage>
</organism>
<dbReference type="Proteomes" id="UP000199541">
    <property type="component" value="Unassembled WGS sequence"/>
</dbReference>
<name>A0A1H3G822_9RHOB</name>
<feature type="region of interest" description="Disordered" evidence="1">
    <location>
        <begin position="34"/>
        <end position="69"/>
    </location>
</feature>
<dbReference type="InterPro" id="IPR048020">
    <property type="entry name" value="Transpos_IS3"/>
</dbReference>
<dbReference type="InterPro" id="IPR036397">
    <property type="entry name" value="RNaseH_sf"/>
</dbReference>
<evidence type="ECO:0000313" key="3">
    <source>
        <dbReference type="EMBL" id="SDX99411.1"/>
    </source>
</evidence>
<feature type="compositionally biased region" description="Basic and acidic residues" evidence="1">
    <location>
        <begin position="40"/>
        <end position="56"/>
    </location>
</feature>
<feature type="domain" description="Integrase catalytic" evidence="2">
    <location>
        <begin position="136"/>
        <end position="302"/>
    </location>
</feature>
<dbReference type="InterPro" id="IPR050900">
    <property type="entry name" value="Transposase_IS3/IS150/IS904"/>
</dbReference>
<gene>
    <name evidence="3" type="ORF">SAMN05444006_1681</name>
</gene>
<dbReference type="PANTHER" id="PTHR46889">
    <property type="entry name" value="TRANSPOSASE INSF FOR INSERTION SEQUENCE IS3B-RELATED"/>
    <property type="match status" value="1"/>
</dbReference>
<evidence type="ECO:0000256" key="1">
    <source>
        <dbReference type="SAM" id="MobiDB-lite"/>
    </source>
</evidence>
<dbReference type="EMBL" id="FNOB01000068">
    <property type="protein sequence ID" value="SDX99411.1"/>
    <property type="molecule type" value="Genomic_DNA"/>
</dbReference>
<dbReference type="InterPro" id="IPR012337">
    <property type="entry name" value="RNaseH-like_sf"/>
</dbReference>
<feature type="compositionally biased region" description="Basic residues" evidence="1">
    <location>
        <begin position="117"/>
        <end position="131"/>
    </location>
</feature>
<dbReference type="InterPro" id="IPR001584">
    <property type="entry name" value="Integrase_cat-core"/>
</dbReference>
<reference evidence="3 4" key="1">
    <citation type="submission" date="2016-10" db="EMBL/GenBank/DDBJ databases">
        <authorList>
            <person name="Varghese N."/>
            <person name="Submissions S."/>
        </authorList>
    </citation>
    <scope>NUCLEOTIDE SEQUENCE [LARGE SCALE GENOMIC DNA]</scope>
    <source>
        <strain evidence="3 4">DSM 24802</strain>
    </source>
</reference>
<dbReference type="Gene3D" id="3.30.420.10">
    <property type="entry name" value="Ribonuclease H-like superfamily/Ribonuclease H"/>
    <property type="match status" value="1"/>
</dbReference>
<evidence type="ECO:0000313" key="4">
    <source>
        <dbReference type="Proteomes" id="UP000199541"/>
    </source>
</evidence>
<sequence length="375" mass="42093">MTSAPDRQEIAALIAAATEAGARPSAACAEIGLSPRTLRRWRDPDGRIDEDRRPFAERPTPANKLSEEERDHIVATCNLPEFASLPPSQIVPRLADQGTYIASESSYYRVLRERGQNHRRGRARPATRRKPPTSFEAKAPCQVWSWDITWLPGPIAGAFFYLYLIVDIYSRKIVGWEVHDRETAEFAAQVLERAVWSERCLTSPLVLHADNGSPMKGATMKVTMERLGVIASFSRPRVSNDNPFSEALFRTCKYTPNWPTRGFATIGEARTWVQGFANWYNLEHRHSAIRFVTPDQRHRGEDRELLASRHQVYELARNDHPERWSGPTRNWQPLGTVWLNPERSDPRRGGDGSADALPHEAGGGGPVAGPADQAA</sequence>
<comment type="caution">
    <text evidence="3">The sequence shown here is derived from an EMBL/GenBank/DDBJ whole genome shotgun (WGS) entry which is preliminary data.</text>
</comment>
<proteinExistence type="predicted"/>
<dbReference type="PROSITE" id="PS50994">
    <property type="entry name" value="INTEGRASE"/>
    <property type="match status" value="1"/>
</dbReference>
<feature type="region of interest" description="Disordered" evidence="1">
    <location>
        <begin position="335"/>
        <end position="375"/>
    </location>
</feature>
<dbReference type="Pfam" id="PF00665">
    <property type="entry name" value="rve"/>
    <property type="match status" value="1"/>
</dbReference>
<protein>
    <submittedName>
        <fullName evidence="3">Transposase InsO and inactivated derivatives</fullName>
    </submittedName>
</protein>
<keyword evidence="4" id="KW-1185">Reference proteome</keyword>
<dbReference type="PANTHER" id="PTHR46889:SF4">
    <property type="entry name" value="TRANSPOSASE INSO FOR INSERTION SEQUENCE ELEMENT IS911B-RELATED"/>
    <property type="match status" value="1"/>
</dbReference>
<dbReference type="NCBIfam" id="NF033516">
    <property type="entry name" value="transpos_IS3"/>
    <property type="match status" value="1"/>
</dbReference>
<feature type="region of interest" description="Disordered" evidence="1">
    <location>
        <begin position="115"/>
        <end position="134"/>
    </location>
</feature>